<evidence type="ECO:0000256" key="11">
    <source>
        <dbReference type="ARBA" id="ARBA00023157"/>
    </source>
</evidence>
<dbReference type="Pfam" id="PF07974">
    <property type="entry name" value="EGF_2"/>
    <property type="match status" value="2"/>
</dbReference>
<feature type="domain" description="Integrin beta epidermal growth factor-like" evidence="16">
    <location>
        <begin position="259"/>
        <end position="287"/>
    </location>
</feature>
<dbReference type="InterPro" id="IPR032695">
    <property type="entry name" value="Integrin_dom_sf"/>
</dbReference>
<accession>A0A3P9DIB7</accession>
<evidence type="ECO:0000259" key="15">
    <source>
        <dbReference type="Pfam" id="PF17205"/>
    </source>
</evidence>
<dbReference type="PROSITE" id="PS52047">
    <property type="entry name" value="I_EGF_2"/>
    <property type="match status" value="1"/>
</dbReference>
<dbReference type="Gene3D" id="2.10.25.10">
    <property type="entry name" value="Laminin"/>
    <property type="match status" value="3"/>
</dbReference>
<dbReference type="Pfam" id="PF23105">
    <property type="entry name" value="EGF_integrin"/>
    <property type="match status" value="1"/>
</dbReference>
<evidence type="ECO:0000259" key="17">
    <source>
        <dbReference type="Pfam" id="PF23105"/>
    </source>
</evidence>
<dbReference type="GO" id="GO:0009986">
    <property type="term" value="C:cell surface"/>
    <property type="evidence" value="ECO:0007669"/>
    <property type="project" value="TreeGrafter"/>
</dbReference>
<dbReference type="Pfam" id="PF17205">
    <property type="entry name" value="PSI_integrin"/>
    <property type="match status" value="1"/>
</dbReference>
<comment type="similarity">
    <text evidence="2">Belongs to the integrin beta chain family.</text>
</comment>
<dbReference type="GO" id="GO:0007160">
    <property type="term" value="P:cell-matrix adhesion"/>
    <property type="evidence" value="ECO:0007669"/>
    <property type="project" value="TreeGrafter"/>
</dbReference>
<evidence type="ECO:0000313" key="19">
    <source>
        <dbReference type="Proteomes" id="UP000265160"/>
    </source>
</evidence>
<evidence type="ECO:0000259" key="16">
    <source>
        <dbReference type="Pfam" id="PF18372"/>
    </source>
</evidence>
<feature type="domain" description="Epidermal growth factor-like" evidence="14">
    <location>
        <begin position="389"/>
        <end position="419"/>
    </location>
</feature>
<dbReference type="GO" id="GO:0033627">
    <property type="term" value="P:cell adhesion mediated by integrin"/>
    <property type="evidence" value="ECO:0007669"/>
    <property type="project" value="TreeGrafter"/>
</dbReference>
<proteinExistence type="inferred from homology"/>
<protein>
    <submittedName>
        <fullName evidence="18">Integrin beta-1-like</fullName>
    </submittedName>
</protein>
<keyword evidence="5" id="KW-0812">Transmembrane</keyword>
<evidence type="ECO:0000256" key="5">
    <source>
        <dbReference type="ARBA" id="ARBA00022692"/>
    </source>
</evidence>
<dbReference type="SUPFAM" id="SSF57196">
    <property type="entry name" value="EGF/Laminin"/>
    <property type="match status" value="2"/>
</dbReference>
<evidence type="ECO:0000256" key="10">
    <source>
        <dbReference type="ARBA" id="ARBA00023136"/>
    </source>
</evidence>
<feature type="domain" description="Integrin beta N-terminal" evidence="15">
    <location>
        <begin position="26"/>
        <end position="68"/>
    </location>
</feature>
<dbReference type="InterPro" id="IPR033760">
    <property type="entry name" value="Integrin_beta_N"/>
</dbReference>
<keyword evidence="6 13" id="KW-0732">Signal</keyword>
<feature type="domain" description="Epidermal growth factor-like" evidence="14">
    <location>
        <begin position="350"/>
        <end position="380"/>
    </location>
</feature>
<dbReference type="FunFam" id="2.10.25.10:FF:000043">
    <property type="entry name" value="Integrin beta"/>
    <property type="match status" value="1"/>
</dbReference>
<dbReference type="SUPFAM" id="SSF69179">
    <property type="entry name" value="Integrin domains"/>
    <property type="match status" value="1"/>
</dbReference>
<evidence type="ECO:0000256" key="1">
    <source>
        <dbReference type="ARBA" id="ARBA00004251"/>
    </source>
</evidence>
<evidence type="ECO:0000256" key="4">
    <source>
        <dbReference type="ARBA" id="ARBA00022536"/>
    </source>
</evidence>
<reference evidence="18" key="2">
    <citation type="submission" date="2025-08" db="UniProtKB">
        <authorList>
            <consortium name="Ensembl"/>
        </authorList>
    </citation>
    <scope>IDENTIFICATION</scope>
</reference>
<keyword evidence="11" id="KW-1015">Disulfide bond</keyword>
<dbReference type="GeneTree" id="ENSGT01150000286919"/>
<dbReference type="GO" id="GO:0005178">
    <property type="term" value="F:integrin binding"/>
    <property type="evidence" value="ECO:0007669"/>
    <property type="project" value="TreeGrafter"/>
</dbReference>
<dbReference type="GO" id="GO:0005925">
    <property type="term" value="C:focal adhesion"/>
    <property type="evidence" value="ECO:0007669"/>
    <property type="project" value="TreeGrafter"/>
</dbReference>
<evidence type="ECO:0000256" key="9">
    <source>
        <dbReference type="ARBA" id="ARBA00023037"/>
    </source>
</evidence>
<feature type="chain" id="PRO_5018197057" evidence="13">
    <location>
        <begin position="25"/>
        <end position="428"/>
    </location>
</feature>
<dbReference type="PANTHER" id="PTHR10082:SF60">
    <property type="entry name" value="INTEGRIN BETA-PS"/>
    <property type="match status" value="1"/>
</dbReference>
<dbReference type="Gene3D" id="3.30.1680.10">
    <property type="entry name" value="ligand-binding face of the semaphorins, domain 2"/>
    <property type="match status" value="1"/>
</dbReference>
<evidence type="ECO:0000256" key="2">
    <source>
        <dbReference type="ARBA" id="ARBA00007449"/>
    </source>
</evidence>
<keyword evidence="10" id="KW-0472">Membrane</keyword>
<evidence type="ECO:0000256" key="13">
    <source>
        <dbReference type="SAM" id="SignalP"/>
    </source>
</evidence>
<dbReference type="Pfam" id="PF18372">
    <property type="entry name" value="I-EGF_1"/>
    <property type="match status" value="1"/>
</dbReference>
<evidence type="ECO:0000256" key="6">
    <source>
        <dbReference type="ARBA" id="ARBA00022729"/>
    </source>
</evidence>
<dbReference type="PROSITE" id="PS00243">
    <property type="entry name" value="I_EGF_1"/>
    <property type="match status" value="1"/>
</dbReference>
<dbReference type="InterPro" id="IPR057073">
    <property type="entry name" value="EGF_integrin_2"/>
</dbReference>
<dbReference type="Gene3D" id="2.60.40.1510">
    <property type="entry name" value="ntegrin, alpha v. Chain A, domain 3"/>
    <property type="match status" value="1"/>
</dbReference>
<keyword evidence="4" id="KW-0245">EGF-like domain</keyword>
<name>A0A3P9DIB7_9CICH</name>
<organism evidence="18 19">
    <name type="scientific">Maylandia zebra</name>
    <name type="common">zebra mbuna</name>
    <dbReference type="NCBI Taxonomy" id="106582"/>
    <lineage>
        <taxon>Eukaryota</taxon>
        <taxon>Metazoa</taxon>
        <taxon>Chordata</taxon>
        <taxon>Craniata</taxon>
        <taxon>Vertebrata</taxon>
        <taxon>Euteleostomi</taxon>
        <taxon>Actinopterygii</taxon>
        <taxon>Neopterygii</taxon>
        <taxon>Teleostei</taxon>
        <taxon>Neoteleostei</taxon>
        <taxon>Acanthomorphata</taxon>
        <taxon>Ovalentaria</taxon>
        <taxon>Cichlomorphae</taxon>
        <taxon>Cichliformes</taxon>
        <taxon>Cichlidae</taxon>
        <taxon>African cichlids</taxon>
        <taxon>Pseudocrenilabrinae</taxon>
        <taxon>Haplochromini</taxon>
        <taxon>Maylandia</taxon>
        <taxon>Maylandia zebra complex</taxon>
    </lineage>
</organism>
<evidence type="ECO:0000256" key="7">
    <source>
        <dbReference type="ARBA" id="ARBA00022737"/>
    </source>
</evidence>
<keyword evidence="8" id="KW-1133">Transmembrane helix</keyword>
<evidence type="ECO:0000256" key="8">
    <source>
        <dbReference type="ARBA" id="ARBA00022989"/>
    </source>
</evidence>
<dbReference type="GO" id="GO:0098609">
    <property type="term" value="P:cell-cell adhesion"/>
    <property type="evidence" value="ECO:0007669"/>
    <property type="project" value="TreeGrafter"/>
</dbReference>
<dbReference type="InterPro" id="IPR057243">
    <property type="entry name" value="Integrin_I-EGF_CS"/>
</dbReference>
<keyword evidence="3" id="KW-1003">Cell membrane</keyword>
<dbReference type="FunFam" id="2.10.25.10:FF:000076">
    <property type="entry name" value="Integrin beta"/>
    <property type="match status" value="1"/>
</dbReference>
<dbReference type="Ensembl" id="ENSMZET00005035332.1">
    <property type="protein sequence ID" value="ENSMZEP00005034134.1"/>
    <property type="gene ID" value="ENSMZEG00005025513.1"/>
</dbReference>
<comment type="subcellular location">
    <subcellularLocation>
        <location evidence="1">Cell membrane</location>
        <topology evidence="1">Single-pass type I membrane protein</topology>
    </subcellularLocation>
</comment>
<feature type="signal peptide" evidence="13">
    <location>
        <begin position="1"/>
        <end position="24"/>
    </location>
</feature>
<dbReference type="SUPFAM" id="SSF103575">
    <property type="entry name" value="Plexin repeat"/>
    <property type="match status" value="1"/>
</dbReference>
<dbReference type="PRINTS" id="PR01186">
    <property type="entry name" value="INTEGRINB"/>
</dbReference>
<dbReference type="InterPro" id="IPR013111">
    <property type="entry name" value="EGF_extracell"/>
</dbReference>
<dbReference type="AlphaFoldDB" id="A0A3P9DIB7"/>
<dbReference type="GO" id="GO:0008305">
    <property type="term" value="C:integrin complex"/>
    <property type="evidence" value="ECO:0007669"/>
    <property type="project" value="TreeGrafter"/>
</dbReference>
<dbReference type="GO" id="GO:0016477">
    <property type="term" value="P:cell migration"/>
    <property type="evidence" value="ECO:0007669"/>
    <property type="project" value="TreeGrafter"/>
</dbReference>
<dbReference type="InterPro" id="IPR015812">
    <property type="entry name" value="Integrin_bsu"/>
</dbReference>
<keyword evidence="7" id="KW-0677">Repeat</keyword>
<dbReference type="InterPro" id="IPR040622">
    <property type="entry name" value="EGF_integrin_1"/>
</dbReference>
<keyword evidence="19" id="KW-1185">Reference proteome</keyword>
<keyword evidence="9" id="KW-0401">Integrin</keyword>
<dbReference type="PANTHER" id="PTHR10082">
    <property type="entry name" value="INTEGRIN BETA SUBUNIT"/>
    <property type="match status" value="1"/>
</dbReference>
<dbReference type="STRING" id="106582.ENSMZEP00005034134"/>
<evidence type="ECO:0000256" key="12">
    <source>
        <dbReference type="ARBA" id="ARBA00023180"/>
    </source>
</evidence>
<reference evidence="18" key="3">
    <citation type="submission" date="2025-09" db="UniProtKB">
        <authorList>
            <consortium name="Ensembl"/>
        </authorList>
    </citation>
    <scope>IDENTIFICATION</scope>
</reference>
<evidence type="ECO:0000313" key="18">
    <source>
        <dbReference type="Ensembl" id="ENSMZEP00005034134.1"/>
    </source>
</evidence>
<keyword evidence="12" id="KW-0325">Glycoprotein</keyword>
<evidence type="ECO:0000259" key="14">
    <source>
        <dbReference type="Pfam" id="PF07974"/>
    </source>
</evidence>
<sequence length="428" mass="46372">LTMAVKLSHLFLLLVMPSFSLTSGQKCSTSDSSCNQCIQSGPECAWCTAPNSSIHCHTVKGLQRAGCHKGHIYKPQSSVQVIRNDSRTDIADAKTIFLQPQELAIHLRPGVSQSFPLSISMPSDHPTTDLTLDTSNVPAGLNITFSSITTGNPLLMQVRKRNPVQHSLLQKENVPSCLSPKNQIIRTTVPLALQVTVEAAQCPSKSDISNQNSTGPWSVQITPRGFAKSKIESSIIQLIFLQCDNNIKNLFASPGQCSCTENREENSPTCSSHGALVCGRCVCYQPYVGNLCQTDITSFESENEDSCRSRPGAPVCSGRGVCVSGMCHCNQRENPEKIRGQFCECTNFDCPYHENRICGGNGICECGMCRCYANWTGSDCSCSTETASCVAKNQQLCNGRGNCVCGKCQCLPQYQGPTCEDCPVCVAH</sequence>
<dbReference type="Proteomes" id="UP000265160">
    <property type="component" value="LG11"/>
</dbReference>
<dbReference type="GO" id="GO:0007229">
    <property type="term" value="P:integrin-mediated signaling pathway"/>
    <property type="evidence" value="ECO:0007669"/>
    <property type="project" value="UniProtKB-KW"/>
</dbReference>
<reference evidence="18 19" key="1">
    <citation type="journal article" date="2014" name="Nature">
        <title>The genomic substrate for adaptive radiation in African cichlid fish.</title>
        <authorList>
            <person name="Brawand D."/>
            <person name="Wagner C.E."/>
            <person name="Li Y.I."/>
            <person name="Malinsky M."/>
            <person name="Keller I."/>
            <person name="Fan S."/>
            <person name="Simakov O."/>
            <person name="Ng A.Y."/>
            <person name="Lim Z.W."/>
            <person name="Bezault E."/>
            <person name="Turner-Maier J."/>
            <person name="Johnson J."/>
            <person name="Alcazar R."/>
            <person name="Noh H.J."/>
            <person name="Russell P."/>
            <person name="Aken B."/>
            <person name="Alfoldi J."/>
            <person name="Amemiya C."/>
            <person name="Azzouzi N."/>
            <person name="Baroiller J.F."/>
            <person name="Barloy-Hubler F."/>
            <person name="Berlin A."/>
            <person name="Bloomquist R."/>
            <person name="Carleton K.L."/>
            <person name="Conte M.A."/>
            <person name="D'Cotta H."/>
            <person name="Eshel O."/>
            <person name="Gaffney L."/>
            <person name="Galibert F."/>
            <person name="Gante H.F."/>
            <person name="Gnerre S."/>
            <person name="Greuter L."/>
            <person name="Guyon R."/>
            <person name="Haddad N.S."/>
            <person name="Haerty W."/>
            <person name="Harris R.M."/>
            <person name="Hofmann H.A."/>
            <person name="Hourlier T."/>
            <person name="Hulata G."/>
            <person name="Jaffe D.B."/>
            <person name="Lara M."/>
            <person name="Lee A.P."/>
            <person name="MacCallum I."/>
            <person name="Mwaiko S."/>
            <person name="Nikaido M."/>
            <person name="Nishihara H."/>
            <person name="Ozouf-Costaz C."/>
            <person name="Penman D.J."/>
            <person name="Przybylski D."/>
            <person name="Rakotomanga M."/>
            <person name="Renn S.C.P."/>
            <person name="Ribeiro F.J."/>
            <person name="Ron M."/>
            <person name="Salzburger W."/>
            <person name="Sanchez-Pulido L."/>
            <person name="Santos M.E."/>
            <person name="Searle S."/>
            <person name="Sharpe T."/>
            <person name="Swofford R."/>
            <person name="Tan F.J."/>
            <person name="Williams L."/>
            <person name="Young S."/>
            <person name="Yin S."/>
            <person name="Okada N."/>
            <person name="Kocher T.D."/>
            <person name="Miska E.A."/>
            <person name="Lander E.S."/>
            <person name="Venkatesh B."/>
            <person name="Fernald R.D."/>
            <person name="Meyer A."/>
            <person name="Ponting C.P."/>
            <person name="Streelman J.T."/>
            <person name="Lindblad-Toh K."/>
            <person name="Seehausen O."/>
            <person name="Di Palma F."/>
        </authorList>
    </citation>
    <scope>NUCLEOTIDE SEQUENCE</scope>
</reference>
<evidence type="ECO:0000256" key="3">
    <source>
        <dbReference type="ARBA" id="ARBA00022475"/>
    </source>
</evidence>
<feature type="domain" description="Integrin beta epidermal growth factor-like" evidence="17">
    <location>
        <begin position="302"/>
        <end position="344"/>
    </location>
</feature>